<dbReference type="Proteomes" id="UP000429644">
    <property type="component" value="Unassembled WGS sequence"/>
</dbReference>
<keyword evidence="4" id="KW-1185">Reference proteome</keyword>
<dbReference type="PANTHER" id="PTHR30535">
    <property type="entry name" value="VITAMIN B12-BINDING PROTEIN"/>
    <property type="match status" value="1"/>
</dbReference>
<dbReference type="Gene3D" id="1.20.58.2180">
    <property type="match status" value="1"/>
</dbReference>
<dbReference type="InterPro" id="IPR050902">
    <property type="entry name" value="ABC_Transporter_SBP"/>
</dbReference>
<evidence type="ECO:0000256" key="1">
    <source>
        <dbReference type="ARBA" id="ARBA00008814"/>
    </source>
</evidence>
<dbReference type="OrthoDB" id="9775594at2"/>
<dbReference type="EMBL" id="WHPD01000156">
    <property type="protein sequence ID" value="MPV87175.1"/>
    <property type="molecule type" value="Genomic_DNA"/>
</dbReference>
<comment type="similarity">
    <text evidence="1">Belongs to the bacterial solute-binding protein 8 family.</text>
</comment>
<dbReference type="PROSITE" id="PS50983">
    <property type="entry name" value="FE_B12_PBP"/>
    <property type="match status" value="1"/>
</dbReference>
<evidence type="ECO:0000313" key="4">
    <source>
        <dbReference type="Proteomes" id="UP000429644"/>
    </source>
</evidence>
<protein>
    <submittedName>
        <fullName evidence="3">ABC transporter substrate-binding protein</fullName>
    </submittedName>
</protein>
<comment type="caution">
    <text evidence="3">The sequence shown here is derived from an EMBL/GenBank/DDBJ whole genome shotgun (WGS) entry which is preliminary data.</text>
</comment>
<gene>
    <name evidence="3" type="ORF">GB882_00730</name>
</gene>
<dbReference type="GO" id="GO:0071281">
    <property type="term" value="P:cellular response to iron ion"/>
    <property type="evidence" value="ECO:0007669"/>
    <property type="project" value="TreeGrafter"/>
</dbReference>
<organism evidence="3 4">
    <name type="scientific">Georgenia ruanii</name>
    <dbReference type="NCBI Taxonomy" id="348442"/>
    <lineage>
        <taxon>Bacteria</taxon>
        <taxon>Bacillati</taxon>
        <taxon>Actinomycetota</taxon>
        <taxon>Actinomycetes</taxon>
        <taxon>Micrococcales</taxon>
        <taxon>Bogoriellaceae</taxon>
        <taxon>Georgenia</taxon>
    </lineage>
</organism>
<evidence type="ECO:0000313" key="3">
    <source>
        <dbReference type="EMBL" id="MPV87175.1"/>
    </source>
</evidence>
<dbReference type="InterPro" id="IPR006311">
    <property type="entry name" value="TAT_signal"/>
</dbReference>
<accession>A0A7J9URE0</accession>
<dbReference type="RefSeq" id="WP_152229730.1">
    <property type="nucleotide sequence ID" value="NZ_BAAAOT010000001.1"/>
</dbReference>
<dbReference type="Gene3D" id="3.40.50.1980">
    <property type="entry name" value="Nitrogenase molybdenum iron protein domain"/>
    <property type="match status" value="2"/>
</dbReference>
<dbReference type="PROSITE" id="PS51318">
    <property type="entry name" value="TAT"/>
    <property type="match status" value="1"/>
</dbReference>
<name>A0A7J9URE0_9MICO</name>
<evidence type="ECO:0000259" key="2">
    <source>
        <dbReference type="PROSITE" id="PS50983"/>
    </source>
</evidence>
<dbReference type="InterPro" id="IPR002491">
    <property type="entry name" value="ABC_transptr_periplasmic_BD"/>
</dbReference>
<dbReference type="PANTHER" id="PTHR30535:SF34">
    <property type="entry name" value="MOLYBDATE-BINDING PROTEIN MOLA"/>
    <property type="match status" value="1"/>
</dbReference>
<feature type="domain" description="Fe/B12 periplasmic-binding" evidence="2">
    <location>
        <begin position="67"/>
        <end position="337"/>
    </location>
</feature>
<proteinExistence type="inferred from homology"/>
<dbReference type="Pfam" id="PF01497">
    <property type="entry name" value="Peripla_BP_2"/>
    <property type="match status" value="1"/>
</dbReference>
<reference evidence="3 4" key="1">
    <citation type="submission" date="2019-10" db="EMBL/GenBank/DDBJ databases">
        <title>Georgenia wutianyii sp. nov. and Georgenia yuyongxinii sp. nov. isolated from plateau pika (Ochotona curzoniae) in the Qinghai-Tibet plateau of China.</title>
        <authorList>
            <person name="Tian Z."/>
        </authorList>
    </citation>
    <scope>NUCLEOTIDE SEQUENCE [LARGE SCALE GENOMIC DNA]</scope>
    <source>
        <strain evidence="3 4">JCM 15130</strain>
    </source>
</reference>
<sequence length="383" mass="40563">MSGAGEPPAISRRDVLRGAALLGGLGLLAACADQPTPSGAGTATAAGGITVTDQRGTTLTFDRPVTRIVTLPMPAASLAIAVDASAEHVVGMHESSWTAIRDGILGKIFPAATGVAHDVAGQDFTPNVESILALRPDVVVQWADQGTGIIAPLENAGLKVLGVTYGTQEDLDTWTTTFAALLGKPARAREMIARSDAALADVKARTAKVAGGSPKVLYFNRFAAGLKVAGPKTYNDFYIRLVGAENPATGPAGVQGTGMVGVDVEQVLRWDPDVVLLGNFDGAMPDDLYRDPVWAPLAAVRTRRVYKVPLGGYRWDPPGQESALMWHWLSHVVFPADDGATLRDRVRETYAFLYDYRPTDDDLAQILWSAPNHGSAGYGQFDA</sequence>
<dbReference type="AlphaFoldDB" id="A0A7J9URE0"/>
<dbReference type="SUPFAM" id="SSF53807">
    <property type="entry name" value="Helical backbone' metal receptor"/>
    <property type="match status" value="1"/>
</dbReference>